<organism evidence="11 12">
    <name type="scientific">Megalodesulfovibrio gigas (strain ATCC 19364 / DSM 1382 / NCIMB 9332 / VKM B-1759)</name>
    <name type="common">Desulfovibrio gigas</name>
    <dbReference type="NCBI Taxonomy" id="1121448"/>
    <lineage>
        <taxon>Bacteria</taxon>
        <taxon>Pseudomonadati</taxon>
        <taxon>Thermodesulfobacteriota</taxon>
        <taxon>Desulfovibrionia</taxon>
        <taxon>Desulfovibrionales</taxon>
        <taxon>Desulfovibrionaceae</taxon>
        <taxon>Megalodesulfovibrio</taxon>
    </lineage>
</organism>
<dbReference type="eggNOG" id="COG1669">
    <property type="taxonomic scope" value="Bacteria"/>
</dbReference>
<reference evidence="11 12" key="1">
    <citation type="journal article" date="2013" name="J. Bacteriol.">
        <title>Roles of HynAB and Ech, the only two hydrogenases found in the model sulfate reducer Desulfovibrio gigas.</title>
        <authorList>
            <person name="Morais-Silva F.O."/>
            <person name="Santos C.I."/>
            <person name="Rodrigues R."/>
            <person name="Pereira I.A."/>
            <person name="Rodrigues-Pousada C."/>
        </authorList>
    </citation>
    <scope>NUCLEOTIDE SEQUENCE [LARGE SCALE GENOMIC DNA]</scope>
    <source>
        <strain evidence="12">ATCC 19364 / DSM 1382 / NCIMB 9332 / VKM B-1759</strain>
    </source>
</reference>
<keyword evidence="2" id="KW-1277">Toxin-antitoxin system</keyword>
<evidence type="ECO:0000313" key="12">
    <source>
        <dbReference type="Proteomes" id="UP000016587"/>
    </source>
</evidence>
<gene>
    <name evidence="11" type="ORF">DGI_3348</name>
</gene>
<accession>T2GFV2</accession>
<evidence type="ECO:0000256" key="5">
    <source>
        <dbReference type="ARBA" id="ARBA00022723"/>
    </source>
</evidence>
<evidence type="ECO:0000259" key="10">
    <source>
        <dbReference type="Pfam" id="PF01909"/>
    </source>
</evidence>
<keyword evidence="12" id="KW-1185">Reference proteome</keyword>
<evidence type="ECO:0000256" key="8">
    <source>
        <dbReference type="ARBA" id="ARBA00022842"/>
    </source>
</evidence>
<evidence type="ECO:0000256" key="9">
    <source>
        <dbReference type="ARBA" id="ARBA00038276"/>
    </source>
</evidence>
<evidence type="ECO:0000256" key="6">
    <source>
        <dbReference type="ARBA" id="ARBA00022741"/>
    </source>
</evidence>
<keyword evidence="3 11" id="KW-0808">Transferase</keyword>
<dbReference type="EMBL" id="CP006585">
    <property type="protein sequence ID" value="AGW15041.1"/>
    <property type="molecule type" value="Genomic_DNA"/>
</dbReference>
<dbReference type="Proteomes" id="UP000016587">
    <property type="component" value="Chromosome"/>
</dbReference>
<dbReference type="SUPFAM" id="SSF81301">
    <property type="entry name" value="Nucleotidyltransferase"/>
    <property type="match status" value="1"/>
</dbReference>
<dbReference type="GO" id="GO:0016779">
    <property type="term" value="F:nucleotidyltransferase activity"/>
    <property type="evidence" value="ECO:0007669"/>
    <property type="project" value="UniProtKB-KW"/>
</dbReference>
<keyword evidence="7" id="KW-0067">ATP-binding</keyword>
<keyword evidence="6" id="KW-0547">Nucleotide-binding</keyword>
<keyword evidence="8" id="KW-0460">Magnesium</keyword>
<evidence type="ECO:0000256" key="7">
    <source>
        <dbReference type="ARBA" id="ARBA00022840"/>
    </source>
</evidence>
<evidence type="ECO:0000256" key="3">
    <source>
        <dbReference type="ARBA" id="ARBA00022679"/>
    </source>
</evidence>
<dbReference type="Pfam" id="PF01909">
    <property type="entry name" value="NTP_transf_2"/>
    <property type="match status" value="1"/>
</dbReference>
<dbReference type="OrthoDB" id="5472231at2"/>
<dbReference type="GO" id="GO:0005524">
    <property type="term" value="F:ATP binding"/>
    <property type="evidence" value="ECO:0007669"/>
    <property type="project" value="UniProtKB-KW"/>
</dbReference>
<evidence type="ECO:0000256" key="1">
    <source>
        <dbReference type="ARBA" id="ARBA00001946"/>
    </source>
</evidence>
<name>T2GFV2_MEGG1</name>
<dbReference type="InterPro" id="IPR052038">
    <property type="entry name" value="Type-VII_TA_antitoxin"/>
</dbReference>
<dbReference type="InterPro" id="IPR043519">
    <property type="entry name" value="NT_sf"/>
</dbReference>
<evidence type="ECO:0000256" key="2">
    <source>
        <dbReference type="ARBA" id="ARBA00022649"/>
    </source>
</evidence>
<dbReference type="PATRIC" id="fig|1121448.10.peg.3305"/>
<dbReference type="AlphaFoldDB" id="T2GFV2"/>
<reference evidence="12" key="2">
    <citation type="submission" date="2013-07" db="EMBL/GenBank/DDBJ databases">
        <authorList>
            <person name="Morais-Silva F.O."/>
            <person name="Rezende A.M."/>
            <person name="Pimentel C."/>
            <person name="Resende D.M."/>
            <person name="Santos C.I."/>
            <person name="Clemente C."/>
            <person name="de Oliveira L.M."/>
            <person name="da Silva S.M."/>
            <person name="Costa D.A."/>
            <person name="Varela-Raposo A."/>
            <person name="Horacio E.C.A."/>
            <person name="Matos M."/>
            <person name="Flores O."/>
            <person name="Ruiz J.C."/>
            <person name="Rodrigues-Pousada C."/>
        </authorList>
    </citation>
    <scope>NUCLEOTIDE SEQUENCE [LARGE SCALE GENOMIC DNA]</scope>
    <source>
        <strain evidence="12">ATCC 19364 / DSM 1382 / NCIMB 9332 / VKM B-1759</strain>
    </source>
</reference>
<comment type="cofactor">
    <cofactor evidence="1">
        <name>Mg(2+)</name>
        <dbReference type="ChEBI" id="CHEBI:18420"/>
    </cofactor>
</comment>
<dbReference type="Gene3D" id="3.30.460.10">
    <property type="entry name" value="Beta Polymerase, domain 2"/>
    <property type="match status" value="1"/>
</dbReference>
<feature type="domain" description="Polymerase nucleotidyl transferase" evidence="10">
    <location>
        <begin position="10"/>
        <end position="90"/>
    </location>
</feature>
<dbReference type="GO" id="GO:0046872">
    <property type="term" value="F:metal ion binding"/>
    <property type="evidence" value="ECO:0007669"/>
    <property type="project" value="UniProtKB-KW"/>
</dbReference>
<dbReference type="PANTHER" id="PTHR33571">
    <property type="entry name" value="SSL8005 PROTEIN"/>
    <property type="match status" value="1"/>
</dbReference>
<dbReference type="RefSeq" id="WP_021762155.1">
    <property type="nucleotide sequence ID" value="NC_022444.1"/>
</dbReference>
<keyword evidence="5" id="KW-0479">Metal-binding</keyword>
<dbReference type="InterPro" id="IPR002934">
    <property type="entry name" value="Polymerase_NTP_transf_dom"/>
</dbReference>
<protein>
    <submittedName>
        <fullName evidence="11">Putative nucleotidyltransferase family protein</fullName>
    </submittedName>
</protein>
<dbReference type="HOGENOM" id="CLU_130257_10_1_7"/>
<sequence>MNKQRALDLLRRCKPDLQARFGVTRLALFGSTARDTATSGSDVDVLVAFDGPATSTRYFGVQFYLEDLFGCPVDLVTEKALRPELRPYIEQEQAHV</sequence>
<keyword evidence="4" id="KW-0548">Nucleotidyltransferase</keyword>
<dbReference type="KEGG" id="dgg:DGI_3348"/>
<proteinExistence type="inferred from homology"/>
<dbReference type="PANTHER" id="PTHR33571:SF14">
    <property type="entry name" value="PROTEIN ADENYLYLTRANSFERASE MJ0435-RELATED"/>
    <property type="match status" value="1"/>
</dbReference>
<evidence type="ECO:0000256" key="4">
    <source>
        <dbReference type="ARBA" id="ARBA00022695"/>
    </source>
</evidence>
<comment type="similarity">
    <text evidence="9">Belongs to the MntA antitoxin family.</text>
</comment>
<evidence type="ECO:0000313" key="11">
    <source>
        <dbReference type="EMBL" id="AGW15041.1"/>
    </source>
</evidence>
<dbReference type="CDD" id="cd05403">
    <property type="entry name" value="NT_KNTase_like"/>
    <property type="match status" value="1"/>
</dbReference>